<accession>A0AAX3U7L2</accession>
<protein>
    <submittedName>
        <fullName evidence="1">Uncharacterized protein</fullName>
    </submittedName>
</protein>
<reference evidence="1" key="1">
    <citation type="submission" date="2022-02" db="EMBL/GenBank/DDBJ databases">
        <title>Emergence and expansion in Europe of a Vibrio aestuarianus clonal complex pathogenic for oysters.</title>
        <authorList>
            <person name="Mesnil A."/>
            <person name="Travers M.-A."/>
        </authorList>
    </citation>
    <scope>NUCLEOTIDE SEQUENCE</scope>
    <source>
        <strain evidence="1">U29</strain>
    </source>
</reference>
<dbReference type="EMBL" id="CP118710">
    <property type="protein sequence ID" value="WGK83221.1"/>
    <property type="molecule type" value="Genomic_DNA"/>
</dbReference>
<organism evidence="1 2">
    <name type="scientific">Vibrio aestuarianus</name>
    <dbReference type="NCBI Taxonomy" id="28171"/>
    <lineage>
        <taxon>Bacteria</taxon>
        <taxon>Pseudomonadati</taxon>
        <taxon>Pseudomonadota</taxon>
        <taxon>Gammaproteobacteria</taxon>
        <taxon>Vibrionales</taxon>
        <taxon>Vibrionaceae</taxon>
        <taxon>Vibrio</taxon>
    </lineage>
</organism>
<dbReference type="AlphaFoldDB" id="A0AAX3U7L2"/>
<name>A0AAX3U7L2_9VIBR</name>
<dbReference type="RefSeq" id="WP_301066631.1">
    <property type="nucleotide sequence ID" value="NZ_CP118710.1"/>
</dbReference>
<dbReference type="Proteomes" id="UP001239257">
    <property type="component" value="Chromosome 2"/>
</dbReference>
<evidence type="ECO:0000313" key="1">
    <source>
        <dbReference type="EMBL" id="WGK83221.1"/>
    </source>
</evidence>
<evidence type="ECO:0000313" key="2">
    <source>
        <dbReference type="Proteomes" id="UP001239257"/>
    </source>
</evidence>
<sequence>MFSSILVGQLNNPFFLDRALSRLDVFIADKTLSFSAEDVICTMTDSMLCIDDGSTKIDKLVSEAIRRTPRSLSRLNDSLHNHQFVYEALSCEYSYEKGLFPTSIIANLISRNCDDEHFSIESIVSRLKSTLDISHTNAKTLIAKACGFRNGNELQRFANMLPQFLYLWVSFLWCLCPTRNFFQEILDQANGFLPKFPTYNNVIVRYENDEIMSRITLYGKGDMLLEFRDAASLHDDKYRDLYNSIAQNAIKEYTTHLDGFFYRHLYDFAICHPFNSSDKQSEAMQCIFTSIVRECLTSSVTLPLLGFKRHILANSIGLCRTVEVTAKEVEYNFFKYLLTGSSMFLTTEQSTDLKNRMQAVGNNFVPSVETDSNLALLFNLAGGTSPTRS</sequence>
<gene>
    <name evidence="1" type="ORF">PYE51_17835</name>
</gene>
<proteinExistence type="predicted"/>